<feature type="compositionally biased region" description="Basic and acidic residues" evidence="1">
    <location>
        <begin position="25"/>
        <end position="35"/>
    </location>
</feature>
<accession>A0A9W8UQ15</accession>
<name>A0A9W8UQ15_AKAMU</name>
<evidence type="ECO:0000313" key="2">
    <source>
        <dbReference type="EMBL" id="KAJ4158286.1"/>
    </source>
</evidence>
<feature type="region of interest" description="Disordered" evidence="1">
    <location>
        <begin position="25"/>
        <end position="45"/>
    </location>
</feature>
<evidence type="ECO:0000256" key="1">
    <source>
        <dbReference type="SAM" id="MobiDB-lite"/>
    </source>
</evidence>
<evidence type="ECO:0000313" key="3">
    <source>
        <dbReference type="Proteomes" id="UP001144673"/>
    </source>
</evidence>
<dbReference type="GeneID" id="80895977"/>
<dbReference type="EMBL" id="JAJHUN010000006">
    <property type="protein sequence ID" value="KAJ4158286.1"/>
    <property type="molecule type" value="Genomic_DNA"/>
</dbReference>
<keyword evidence="3" id="KW-1185">Reference proteome</keyword>
<sequence>MNGNWKQIWVEYLRRWNSASLRGMEKQACGEREQSDGSWQEESARGEPLAAPACCQIFGEPWLSCGFADTPVFSEPRPKKRQEFRPFH</sequence>
<dbReference type="AlphaFoldDB" id="A0A9W8UQ15"/>
<protein>
    <submittedName>
        <fullName evidence="2">Uncharacterized protein</fullName>
    </submittedName>
</protein>
<gene>
    <name evidence="2" type="ORF">LMH87_008818</name>
</gene>
<dbReference type="RefSeq" id="XP_056056653.1">
    <property type="nucleotide sequence ID" value="XM_056202052.1"/>
</dbReference>
<comment type="caution">
    <text evidence="2">The sequence shown here is derived from an EMBL/GenBank/DDBJ whole genome shotgun (WGS) entry which is preliminary data.</text>
</comment>
<organism evidence="2 3">
    <name type="scientific">Akanthomyces muscarius</name>
    <name type="common">Entomopathogenic fungus</name>
    <name type="synonym">Lecanicillium muscarium</name>
    <dbReference type="NCBI Taxonomy" id="2231603"/>
    <lineage>
        <taxon>Eukaryota</taxon>
        <taxon>Fungi</taxon>
        <taxon>Dikarya</taxon>
        <taxon>Ascomycota</taxon>
        <taxon>Pezizomycotina</taxon>
        <taxon>Sordariomycetes</taxon>
        <taxon>Hypocreomycetidae</taxon>
        <taxon>Hypocreales</taxon>
        <taxon>Cordycipitaceae</taxon>
        <taxon>Akanthomyces</taxon>
    </lineage>
</organism>
<dbReference type="KEGG" id="amus:LMH87_008818"/>
<reference evidence="2" key="1">
    <citation type="journal article" date="2023" name="Access Microbiol">
        <title>De-novo genome assembly for Akanthomyces muscarius, a biocontrol agent of insect agricultural pests.</title>
        <authorList>
            <person name="Erdos Z."/>
            <person name="Studholme D.J."/>
            <person name="Raymond B."/>
            <person name="Sharma M."/>
        </authorList>
    </citation>
    <scope>NUCLEOTIDE SEQUENCE</scope>
    <source>
        <strain evidence="2">Ve6</strain>
    </source>
</reference>
<proteinExistence type="predicted"/>
<dbReference type="Proteomes" id="UP001144673">
    <property type="component" value="Unassembled WGS sequence"/>
</dbReference>